<dbReference type="Gene3D" id="3.90.1150.10">
    <property type="entry name" value="Aspartate Aminotransferase, domain 1"/>
    <property type="match status" value="1"/>
</dbReference>
<dbReference type="Gene3D" id="3.40.640.10">
    <property type="entry name" value="Type I PLP-dependent aspartate aminotransferase-like (Major domain)"/>
    <property type="match status" value="1"/>
</dbReference>
<evidence type="ECO:0000256" key="4">
    <source>
        <dbReference type="ARBA" id="ARBA00022898"/>
    </source>
</evidence>
<keyword evidence="4" id="KW-0663">Pyridoxal phosphate</keyword>
<dbReference type="InterPro" id="IPR004838">
    <property type="entry name" value="NHTrfase_class1_PyrdxlP-BS"/>
</dbReference>
<keyword evidence="3 5" id="KW-0808">Transferase</keyword>
<dbReference type="InterPro" id="IPR004839">
    <property type="entry name" value="Aminotransferase_I/II_large"/>
</dbReference>
<accession>A0ABV9N7F4</accession>
<evidence type="ECO:0000256" key="5">
    <source>
        <dbReference type="RuleBase" id="RU000481"/>
    </source>
</evidence>
<dbReference type="EC" id="2.6.1.-" evidence="5"/>
<dbReference type="PROSITE" id="PS00105">
    <property type="entry name" value="AA_TRANSFER_CLASS_1"/>
    <property type="match status" value="1"/>
</dbReference>
<proteinExistence type="inferred from homology"/>
<dbReference type="GO" id="GO:0004400">
    <property type="term" value="F:histidinol-phosphate transaminase activity"/>
    <property type="evidence" value="ECO:0007669"/>
    <property type="project" value="UniProtKB-EC"/>
</dbReference>
<keyword evidence="8" id="KW-1185">Reference proteome</keyword>
<evidence type="ECO:0000256" key="3">
    <source>
        <dbReference type="ARBA" id="ARBA00022679"/>
    </source>
</evidence>
<dbReference type="Pfam" id="PF00155">
    <property type="entry name" value="Aminotran_1_2"/>
    <property type="match status" value="1"/>
</dbReference>
<dbReference type="InterPro" id="IPR015421">
    <property type="entry name" value="PyrdxlP-dep_Trfase_major"/>
</dbReference>
<dbReference type="CDD" id="cd00609">
    <property type="entry name" value="AAT_like"/>
    <property type="match status" value="1"/>
</dbReference>
<gene>
    <name evidence="7" type="ORF">ACFO5O_11170</name>
</gene>
<dbReference type="InterPro" id="IPR015424">
    <property type="entry name" value="PyrdxlP-dep_Trfase"/>
</dbReference>
<comment type="similarity">
    <text evidence="5">Belongs to the class-I pyridoxal-phosphate-dependent aminotransferase family.</text>
</comment>
<dbReference type="PANTHER" id="PTHR42885">
    <property type="entry name" value="HISTIDINOL-PHOSPHATE AMINOTRANSFERASE-RELATED"/>
    <property type="match status" value="1"/>
</dbReference>
<evidence type="ECO:0000313" key="8">
    <source>
        <dbReference type="Proteomes" id="UP001595953"/>
    </source>
</evidence>
<dbReference type="PANTHER" id="PTHR42885:SF2">
    <property type="entry name" value="HISTIDINOL-PHOSPHATE AMINOTRANSFERASE"/>
    <property type="match status" value="1"/>
</dbReference>
<comment type="cofactor">
    <cofactor evidence="1 5">
        <name>pyridoxal 5'-phosphate</name>
        <dbReference type="ChEBI" id="CHEBI:597326"/>
    </cofactor>
</comment>
<evidence type="ECO:0000313" key="7">
    <source>
        <dbReference type="EMBL" id="MFC4722885.1"/>
    </source>
</evidence>
<sequence>MQTKEELTKQLRLLKEEAGSHSPSIFTIKEAIPELKVKVDACFLSNPYATDLFLEYFKRELLDTGGLRDLLEFYPSQNRVIAESLSGTIGIHPDNIFIGNGAIEIIQTIIQRYTKTKIVINIPTFSSYYEFINDDVQVVYNKLLKENNYELDVESYIKLVKKEKPDTVVLINPNNPNGAYMDSQKVHHILRELRDVKNLILDESFIHFAYENEYYDLKTASNLVYKFPNLILVKSMSKDFGIAGIRAGYAVMNSRRVQELLLNGFLWNSNGLSEYFFRLYTSDEFLKEYEQVRVKYIKETQDFINQLKQIPNIKVYPSMANFALLEILNGETSDDFVFKMLIKHGIYLRTCSDKIGLNGEFVRLASRTKDENSYIIESFKKEFSEVKV</sequence>
<organism evidence="7 8">
    <name type="scientific">Geojedonia litorea</name>
    <dbReference type="NCBI Taxonomy" id="1268269"/>
    <lineage>
        <taxon>Bacteria</taxon>
        <taxon>Pseudomonadati</taxon>
        <taxon>Bacteroidota</taxon>
        <taxon>Flavobacteriia</taxon>
        <taxon>Flavobacteriales</taxon>
        <taxon>Flavobacteriaceae</taxon>
        <taxon>Geojedonia</taxon>
    </lineage>
</organism>
<evidence type="ECO:0000256" key="1">
    <source>
        <dbReference type="ARBA" id="ARBA00001933"/>
    </source>
</evidence>
<dbReference type="RefSeq" id="WP_387963776.1">
    <property type="nucleotide sequence ID" value="NZ_JBHSGP010000014.1"/>
</dbReference>
<comment type="caution">
    <text evidence="7">The sequence shown here is derived from an EMBL/GenBank/DDBJ whole genome shotgun (WGS) entry which is preliminary data.</text>
</comment>
<keyword evidence="2 5" id="KW-0032">Aminotransferase</keyword>
<evidence type="ECO:0000259" key="6">
    <source>
        <dbReference type="Pfam" id="PF00155"/>
    </source>
</evidence>
<name>A0ABV9N7F4_9FLAO</name>
<dbReference type="InterPro" id="IPR015422">
    <property type="entry name" value="PyrdxlP-dep_Trfase_small"/>
</dbReference>
<reference evidence="8" key="1">
    <citation type="journal article" date="2019" name="Int. J. Syst. Evol. Microbiol.">
        <title>The Global Catalogue of Microorganisms (GCM) 10K type strain sequencing project: providing services to taxonomists for standard genome sequencing and annotation.</title>
        <authorList>
            <consortium name="The Broad Institute Genomics Platform"/>
            <consortium name="The Broad Institute Genome Sequencing Center for Infectious Disease"/>
            <person name="Wu L."/>
            <person name="Ma J."/>
        </authorList>
    </citation>
    <scope>NUCLEOTIDE SEQUENCE [LARGE SCALE GENOMIC DNA]</scope>
    <source>
        <strain evidence="8">CCUG 63682</strain>
    </source>
</reference>
<dbReference type="Proteomes" id="UP001595953">
    <property type="component" value="Unassembled WGS sequence"/>
</dbReference>
<feature type="domain" description="Aminotransferase class I/classII large" evidence="6">
    <location>
        <begin position="85"/>
        <end position="378"/>
    </location>
</feature>
<dbReference type="SUPFAM" id="SSF53383">
    <property type="entry name" value="PLP-dependent transferases"/>
    <property type="match status" value="1"/>
</dbReference>
<evidence type="ECO:0000256" key="2">
    <source>
        <dbReference type="ARBA" id="ARBA00022576"/>
    </source>
</evidence>
<dbReference type="EMBL" id="JBHSGP010000014">
    <property type="protein sequence ID" value="MFC4722885.1"/>
    <property type="molecule type" value="Genomic_DNA"/>
</dbReference>
<protein>
    <recommendedName>
        <fullName evidence="5">Aminotransferase</fullName>
        <ecNumber evidence="5">2.6.1.-</ecNumber>
    </recommendedName>
</protein>